<dbReference type="PROSITE" id="PS50048">
    <property type="entry name" value="ZN2_CY6_FUNGAL_2"/>
    <property type="match status" value="1"/>
</dbReference>
<accession>B2AFV3</accession>
<feature type="region of interest" description="Disordered" evidence="2">
    <location>
        <begin position="375"/>
        <end position="422"/>
    </location>
</feature>
<dbReference type="Gene3D" id="4.10.240.10">
    <property type="entry name" value="Zn(2)-C6 fungal-type DNA-binding domain"/>
    <property type="match status" value="1"/>
</dbReference>
<dbReference type="KEGG" id="pan:PODANSg1564"/>
<protein>
    <submittedName>
        <fullName evidence="4">Podospora anserina S mat+ genomic DNA chromosome 6, supercontig 3</fullName>
    </submittedName>
</protein>
<dbReference type="CDD" id="cd00067">
    <property type="entry name" value="GAL4"/>
    <property type="match status" value="1"/>
</dbReference>
<evidence type="ECO:0000256" key="2">
    <source>
        <dbReference type="SAM" id="MobiDB-lite"/>
    </source>
</evidence>
<dbReference type="PROSITE" id="PS00463">
    <property type="entry name" value="ZN2_CY6_FUNGAL_1"/>
    <property type="match status" value="1"/>
</dbReference>
<evidence type="ECO:0000313" key="5">
    <source>
        <dbReference type="EMBL" id="CDP31278.1"/>
    </source>
</evidence>
<dbReference type="GO" id="GO:0000981">
    <property type="term" value="F:DNA-binding transcription factor activity, RNA polymerase II-specific"/>
    <property type="evidence" value="ECO:0007669"/>
    <property type="project" value="InterPro"/>
</dbReference>
<dbReference type="AlphaFoldDB" id="B2AFV3"/>
<feature type="region of interest" description="Disordered" evidence="2">
    <location>
        <begin position="506"/>
        <end position="534"/>
    </location>
</feature>
<keyword evidence="1" id="KW-0539">Nucleus</keyword>
<feature type="compositionally biased region" description="Polar residues" evidence="2">
    <location>
        <begin position="455"/>
        <end position="466"/>
    </location>
</feature>
<dbReference type="GeneID" id="6188686"/>
<reference evidence="6" key="3">
    <citation type="journal article" date="2014" name="Genetics">
        <title>Maintaining two mating types: Structure of the mating type locus and its role in heterokaryosis in Podospora anserina.</title>
        <authorList>
            <person name="Grognet P."/>
            <person name="Bidard F."/>
            <person name="Kuchly C."/>
            <person name="Tong L.C.H."/>
            <person name="Coppin E."/>
            <person name="Benkhali J.A."/>
            <person name="Couloux A."/>
            <person name="Wincker P."/>
            <person name="Debuchy R."/>
            <person name="Silar P."/>
        </authorList>
    </citation>
    <scope>GENOME REANNOTATION</scope>
    <source>
        <strain evidence="6">S / ATCC MYA-4624 / DSM 980 / FGSC 10383</strain>
    </source>
</reference>
<feature type="compositionally biased region" description="Low complexity" evidence="2">
    <location>
        <begin position="100"/>
        <end position="118"/>
    </location>
</feature>
<dbReference type="InterPro" id="IPR001138">
    <property type="entry name" value="Zn2Cys6_DnaBD"/>
</dbReference>
<reference evidence="4 6" key="1">
    <citation type="journal article" date="2008" name="Genome Biol.">
        <title>The genome sequence of the model ascomycete fungus Podospora anserina.</title>
        <authorList>
            <person name="Espagne E."/>
            <person name="Lespinet O."/>
            <person name="Malagnac F."/>
            <person name="Da Silva C."/>
            <person name="Jaillon O."/>
            <person name="Porcel B.M."/>
            <person name="Couloux A."/>
            <person name="Aury J.-M."/>
            <person name="Segurens B."/>
            <person name="Poulain J."/>
            <person name="Anthouard V."/>
            <person name="Grossetete S."/>
            <person name="Khalili H."/>
            <person name="Coppin E."/>
            <person name="Dequard-Chablat M."/>
            <person name="Picard M."/>
            <person name="Contamine V."/>
            <person name="Arnaise S."/>
            <person name="Bourdais A."/>
            <person name="Berteaux-Lecellier V."/>
            <person name="Gautheret D."/>
            <person name="de Vries R.P."/>
            <person name="Battaglia E."/>
            <person name="Coutinho P.M."/>
            <person name="Danchin E.G.J."/>
            <person name="Henrissat B."/>
            <person name="El Khoury R."/>
            <person name="Sainsard-Chanet A."/>
            <person name="Boivin A."/>
            <person name="Pinan-Lucarre B."/>
            <person name="Sellem C.H."/>
            <person name="Debuchy R."/>
            <person name="Wincker P."/>
            <person name="Weissenbach J."/>
            <person name="Silar P."/>
        </authorList>
    </citation>
    <scope>NUCLEOTIDE SEQUENCE [LARGE SCALE GENOMIC DNA]</scope>
    <source>
        <strain evidence="6">S / ATCC MYA-4624 / DSM 980 / FGSC 10383</strain>
        <strain evidence="4">S mat+</strain>
    </source>
</reference>
<feature type="compositionally biased region" description="Polar residues" evidence="2">
    <location>
        <begin position="512"/>
        <end position="534"/>
    </location>
</feature>
<reference evidence="5" key="4">
    <citation type="submission" date="2015-04" db="EMBL/GenBank/DDBJ databases">
        <title>Maintaining two mating types: Structure of the mating type locus and its role in heterokaryosis in Podospora anserina.</title>
        <authorList>
            <person name="Grognet P."/>
            <person name="Bidard F."/>
            <person name="Kuchly C."/>
            <person name="Chan Ho Tong L."/>
            <person name="Coppin E."/>
            <person name="Ait Benkhali J."/>
            <person name="Couloux A."/>
            <person name="Wincker P."/>
            <person name="Debuchy R."/>
            <person name="Silar P."/>
        </authorList>
    </citation>
    <scope>NUCLEOTIDE SEQUENCE</scope>
</reference>
<dbReference type="Proteomes" id="UP000001197">
    <property type="component" value="Chromosome 6"/>
</dbReference>
<feature type="compositionally biased region" description="Polar residues" evidence="2">
    <location>
        <begin position="412"/>
        <end position="422"/>
    </location>
</feature>
<dbReference type="HOGENOM" id="CLU_433500_0_0_1"/>
<dbReference type="RefSeq" id="XP_001904542.1">
    <property type="nucleotide sequence ID" value="XM_001904507.1"/>
</dbReference>
<feature type="compositionally biased region" description="Low complexity" evidence="2">
    <location>
        <begin position="437"/>
        <end position="449"/>
    </location>
</feature>
<name>B2AFV3_PODAN</name>
<evidence type="ECO:0000259" key="3">
    <source>
        <dbReference type="PROSITE" id="PS50048"/>
    </source>
</evidence>
<dbReference type="eggNOG" id="ENOG502SX45">
    <property type="taxonomic scope" value="Eukaryota"/>
</dbReference>
<dbReference type="GO" id="GO:0008270">
    <property type="term" value="F:zinc ion binding"/>
    <property type="evidence" value="ECO:0007669"/>
    <property type="project" value="InterPro"/>
</dbReference>
<feature type="region of interest" description="Disordered" evidence="2">
    <location>
        <begin position="1"/>
        <end position="54"/>
    </location>
</feature>
<feature type="compositionally biased region" description="Low complexity" evidence="2">
    <location>
        <begin position="380"/>
        <end position="397"/>
    </location>
</feature>
<dbReference type="EMBL" id="CU633463">
    <property type="protein sequence ID" value="CAP62324.1"/>
    <property type="molecule type" value="Genomic_DNA"/>
</dbReference>
<reference evidence="4" key="2">
    <citation type="submission" date="2008-07" db="EMBL/GenBank/DDBJ databases">
        <authorList>
            <person name="Genoscope - CEA"/>
        </authorList>
    </citation>
    <scope>NUCLEOTIDE SEQUENCE</scope>
    <source>
        <strain evidence="4">S mat+</strain>
    </source>
</reference>
<dbReference type="InterPro" id="IPR036864">
    <property type="entry name" value="Zn2-C6_fun-type_DNA-bd_sf"/>
</dbReference>
<dbReference type="SUPFAM" id="SSF57701">
    <property type="entry name" value="Zn2/Cys6 DNA-binding domain"/>
    <property type="match status" value="1"/>
</dbReference>
<organism evidence="4">
    <name type="scientific">Podospora anserina (strain S / ATCC MYA-4624 / DSM 980 / FGSC 10383)</name>
    <name type="common">Pleurage anserina</name>
    <dbReference type="NCBI Taxonomy" id="515849"/>
    <lineage>
        <taxon>Eukaryota</taxon>
        <taxon>Fungi</taxon>
        <taxon>Dikarya</taxon>
        <taxon>Ascomycota</taxon>
        <taxon>Pezizomycotina</taxon>
        <taxon>Sordariomycetes</taxon>
        <taxon>Sordariomycetidae</taxon>
        <taxon>Sordariales</taxon>
        <taxon>Podosporaceae</taxon>
        <taxon>Podospora</taxon>
        <taxon>Podospora anserina</taxon>
    </lineage>
</organism>
<keyword evidence="6" id="KW-1185">Reference proteome</keyword>
<feature type="compositionally biased region" description="Polar residues" evidence="2">
    <location>
        <begin position="14"/>
        <end position="26"/>
    </location>
</feature>
<feature type="domain" description="Zn(2)-C6 fungal-type" evidence="3">
    <location>
        <begin position="60"/>
        <end position="93"/>
    </location>
</feature>
<dbReference type="EMBL" id="FO904941">
    <property type="protein sequence ID" value="CDP31278.1"/>
    <property type="molecule type" value="Genomic_DNA"/>
</dbReference>
<proteinExistence type="predicted"/>
<feature type="region of interest" description="Disordered" evidence="2">
    <location>
        <begin position="437"/>
        <end position="466"/>
    </location>
</feature>
<evidence type="ECO:0000313" key="6">
    <source>
        <dbReference type="Proteomes" id="UP000001197"/>
    </source>
</evidence>
<gene>
    <name evidence="4" type="ORF">PODANS_0_180</name>
</gene>
<sequence length="677" mass="72304">MQAAQPASAAQLCQPLSNADSMQPSRLTPGAVSPSPAPGWQRQPPQSLEMRINPSWRRSACDRCRTQKLRCVRAKENDTSRPCTRCLRIRCPCFTSSAKPPGRGSGRLPPAPAPSASSTEVGSDAAPPANTSTSDRRKATVTRRRASGDVSLEPEQTSPVSMGMGMGWPFNQDEDQNEEAGVFDDGGMFMLTPSEQYQPIDFFDFLVDKGSSGFDSVASVPLDVHMSPRAASLSRFRPVTQALPPIPTFNSTSSPSEFHFQGELDDEPEGAVDISVDEDQACMPSQTPNPAVQHSPGVLLARLLESLSVQLVRLNTEPWDLGVLSVTGSIANSGELNLLETEALANDEHTFNPLFSILVSTENLLDICKMFMAPESSGGSDEASTATSVAASSASRSGSKRRVLSMHEANESRSIQSAAKRTWRPNSAISSLPFPFSPPCSSSSSSSGSNRRKSWPTSSSVPGMPTGQTTITAAQLLTVVSCYLQVVTIYNDIFSHLLFKLALPPPSPSPSTQPLGTNNTGPIPAGTNVTPTSRQQRHSHNHYTQQAQSATHGRAPMVHSLVLAGYSVLLNSGLRMRLLVEVVEHQFEQIERALGLPGQYCVSASHHQQAQQQHRDIGGGGQGLLAGREVATLLEAVMEGADADADGNANAGRDSMGVVASLRESLGKAQRVRSRGD</sequence>
<dbReference type="VEuPathDB" id="FungiDB:PODANS_0_180"/>
<evidence type="ECO:0000313" key="4">
    <source>
        <dbReference type="EMBL" id="CAP62324.1"/>
    </source>
</evidence>
<dbReference type="OrthoDB" id="5238393at2759"/>
<evidence type="ECO:0000256" key="1">
    <source>
        <dbReference type="ARBA" id="ARBA00023242"/>
    </source>
</evidence>
<feature type="region of interest" description="Disordered" evidence="2">
    <location>
        <begin position="98"/>
        <end position="161"/>
    </location>
</feature>